<accession>A0A4Z0NUA6</accession>
<dbReference type="Gene3D" id="3.20.20.70">
    <property type="entry name" value="Aldolase class I"/>
    <property type="match status" value="1"/>
</dbReference>
<dbReference type="AlphaFoldDB" id="A0A4Z0NUA6"/>
<comment type="pathway">
    <text evidence="1">Cofactor biosynthesis; thiamine diphosphate biosynthesis.</text>
</comment>
<dbReference type="PANTHER" id="PTHR20857:SF15">
    <property type="entry name" value="THIAMINE-PHOSPHATE SYNTHASE"/>
    <property type="match status" value="1"/>
</dbReference>
<dbReference type="CDD" id="cd00564">
    <property type="entry name" value="TMP_TenI"/>
    <property type="match status" value="1"/>
</dbReference>
<proteinExistence type="predicted"/>
<evidence type="ECO:0000313" key="5">
    <source>
        <dbReference type="Proteomes" id="UP000297535"/>
    </source>
</evidence>
<dbReference type="EMBL" id="SRLB01000005">
    <property type="protein sequence ID" value="TGE00767.1"/>
    <property type="molecule type" value="Genomic_DNA"/>
</dbReference>
<dbReference type="OrthoDB" id="9815348at2"/>
<reference evidence="4 5" key="1">
    <citation type="submission" date="2019-04" db="EMBL/GenBank/DDBJ databases">
        <authorList>
            <person name="Feng G."/>
            <person name="Zhu H."/>
        </authorList>
    </citation>
    <scope>NUCLEOTIDE SEQUENCE [LARGE SCALE GENOMIC DNA]</scope>
    <source>
        <strain evidence="4 5">6HR-1</strain>
    </source>
</reference>
<organism evidence="4 5">
    <name type="scientific">Methylobacterium nonmethylotrophicum</name>
    <dbReference type="NCBI Taxonomy" id="1141884"/>
    <lineage>
        <taxon>Bacteria</taxon>
        <taxon>Pseudomonadati</taxon>
        <taxon>Pseudomonadota</taxon>
        <taxon>Alphaproteobacteria</taxon>
        <taxon>Hyphomicrobiales</taxon>
        <taxon>Methylobacteriaceae</taxon>
        <taxon>Methylobacterium</taxon>
    </lineage>
</organism>
<dbReference type="GO" id="GO:0005737">
    <property type="term" value="C:cytoplasm"/>
    <property type="evidence" value="ECO:0007669"/>
    <property type="project" value="TreeGrafter"/>
</dbReference>
<evidence type="ECO:0000313" key="4">
    <source>
        <dbReference type="EMBL" id="TGE00767.1"/>
    </source>
</evidence>
<gene>
    <name evidence="4" type="ORF">EU555_08485</name>
</gene>
<sequence length="204" mass="20431">MSLPARLLIVTDRHGCPEPLETRIAACLAAGARWIWLRDRDLPAPERAALAEALAGQVARVGGALTIGRDVDLAARVGAAGVQLGDAAAVAPARARLGRGALLGVSAHSLAEVRAAREAGADYVTLSPIFLTASKPGYGPALGLGVLREAAGVMPVVALGGVDSGTAPACRAAGAASVAVMGAVMRAPNVSDVQSAIAQSFNML</sequence>
<keyword evidence="2" id="KW-0784">Thiamine biosynthesis</keyword>
<evidence type="ECO:0000256" key="2">
    <source>
        <dbReference type="ARBA" id="ARBA00022977"/>
    </source>
</evidence>
<dbReference type="Pfam" id="PF02581">
    <property type="entry name" value="TMP-TENI"/>
    <property type="match status" value="1"/>
</dbReference>
<dbReference type="InterPro" id="IPR013785">
    <property type="entry name" value="Aldolase_TIM"/>
</dbReference>
<dbReference type="GO" id="GO:0009228">
    <property type="term" value="P:thiamine biosynthetic process"/>
    <property type="evidence" value="ECO:0007669"/>
    <property type="project" value="UniProtKB-KW"/>
</dbReference>
<dbReference type="PANTHER" id="PTHR20857">
    <property type="entry name" value="THIAMINE-PHOSPHATE PYROPHOSPHORYLASE"/>
    <property type="match status" value="1"/>
</dbReference>
<comment type="caution">
    <text evidence="4">The sequence shown here is derived from an EMBL/GenBank/DDBJ whole genome shotgun (WGS) entry which is preliminary data.</text>
</comment>
<keyword evidence="5" id="KW-1185">Reference proteome</keyword>
<dbReference type="Proteomes" id="UP000297535">
    <property type="component" value="Unassembled WGS sequence"/>
</dbReference>
<name>A0A4Z0NUA6_9HYPH</name>
<dbReference type="GO" id="GO:0004789">
    <property type="term" value="F:thiamine-phosphate diphosphorylase activity"/>
    <property type="evidence" value="ECO:0007669"/>
    <property type="project" value="TreeGrafter"/>
</dbReference>
<evidence type="ECO:0000256" key="1">
    <source>
        <dbReference type="ARBA" id="ARBA00004948"/>
    </source>
</evidence>
<dbReference type="InterPro" id="IPR022998">
    <property type="entry name" value="ThiamineP_synth_TenI"/>
</dbReference>
<evidence type="ECO:0000259" key="3">
    <source>
        <dbReference type="Pfam" id="PF02581"/>
    </source>
</evidence>
<dbReference type="RefSeq" id="WP_135414231.1">
    <property type="nucleotide sequence ID" value="NZ_SRLB01000005.1"/>
</dbReference>
<feature type="domain" description="Thiamine phosphate synthase/TenI" evidence="3">
    <location>
        <begin position="7"/>
        <end position="184"/>
    </location>
</feature>
<protein>
    <submittedName>
        <fullName evidence="4">Thiamine phosphate synthase</fullName>
    </submittedName>
</protein>
<dbReference type="SUPFAM" id="SSF51391">
    <property type="entry name" value="Thiamin phosphate synthase"/>
    <property type="match status" value="1"/>
</dbReference>
<dbReference type="InterPro" id="IPR036206">
    <property type="entry name" value="ThiamineP_synth_sf"/>
</dbReference>